<dbReference type="Proteomes" id="UP000001997">
    <property type="component" value="Unassembled WGS sequence"/>
</dbReference>
<evidence type="ECO:0000259" key="2">
    <source>
        <dbReference type="Pfam" id="PF07859"/>
    </source>
</evidence>
<dbReference type="RefSeq" id="XP_001483902.1">
    <property type="nucleotide sequence ID" value="XM_001483852.1"/>
</dbReference>
<organism evidence="3 4">
    <name type="scientific">Meyerozyma guilliermondii (strain ATCC 6260 / CBS 566 / DSM 6381 / JCM 1539 / NBRC 10279 / NRRL Y-324)</name>
    <name type="common">Yeast</name>
    <name type="synonym">Candida guilliermondii</name>
    <dbReference type="NCBI Taxonomy" id="294746"/>
    <lineage>
        <taxon>Eukaryota</taxon>
        <taxon>Fungi</taxon>
        <taxon>Dikarya</taxon>
        <taxon>Ascomycota</taxon>
        <taxon>Saccharomycotina</taxon>
        <taxon>Pichiomycetes</taxon>
        <taxon>Debaryomycetaceae</taxon>
        <taxon>Meyerozyma</taxon>
    </lineage>
</organism>
<dbReference type="KEGG" id="pgu:PGUG_03282"/>
<dbReference type="InParanoid" id="A5DJ31"/>
<keyword evidence="1" id="KW-0378">Hydrolase</keyword>
<dbReference type="SUPFAM" id="SSF53474">
    <property type="entry name" value="alpha/beta-Hydrolases"/>
    <property type="match status" value="1"/>
</dbReference>
<dbReference type="eggNOG" id="KOG1515">
    <property type="taxonomic scope" value="Eukaryota"/>
</dbReference>
<dbReference type="PANTHER" id="PTHR48081:SF8">
    <property type="entry name" value="ALPHA_BETA HYDROLASE FOLD-3 DOMAIN-CONTAINING PROTEIN-RELATED"/>
    <property type="match status" value="1"/>
</dbReference>
<evidence type="ECO:0000313" key="4">
    <source>
        <dbReference type="Proteomes" id="UP000001997"/>
    </source>
</evidence>
<dbReference type="GO" id="GO:0016787">
    <property type="term" value="F:hydrolase activity"/>
    <property type="evidence" value="ECO:0007669"/>
    <property type="project" value="UniProtKB-KW"/>
</dbReference>
<keyword evidence="4" id="KW-1185">Reference proteome</keyword>
<dbReference type="AlphaFoldDB" id="A5DJ31"/>
<name>A5DJ31_PICGU</name>
<dbReference type="InterPro" id="IPR029058">
    <property type="entry name" value="AB_hydrolase_fold"/>
</dbReference>
<dbReference type="OrthoDB" id="408631at2759"/>
<dbReference type="InterPro" id="IPR013094">
    <property type="entry name" value="AB_hydrolase_3"/>
</dbReference>
<dbReference type="Gene3D" id="3.40.50.1820">
    <property type="entry name" value="alpha/beta hydrolase"/>
    <property type="match status" value="1"/>
</dbReference>
<dbReference type="GeneID" id="5125808"/>
<proteinExistence type="predicted"/>
<sequence>MPEYTLQDDHSFAGGVPPTPFRIHESMIDKLDPEYVKFFNSTLSSNANIVYTHRVPLEELRSAGNVIPGQTPMNDMAKIFDIEIPRKHTQAPKPIPARVFVPHGEAPADGWPLVIWYHGGGWVLGGIGTENSYCTKVADNAKSIVVSVDYRLAPQDPYPAAVHDAYEALLWGFESGPTELGIDNTRICVAGSSAGGNLTGIVTHKYVNSEICKEFPPVKFHYMVVPVTDNTATAQTMPSWGENEHTPQLPAEKMLWYRRLYLQNGEHAEPESSPLFYPDESFAKLPPCFIACCECDVLRSEAEAYADKLKKNGVKTSIVIYPGMPHPAMVMDAVMPQGRDLVRDTTSAAREALYS</sequence>
<reference evidence="3 4" key="1">
    <citation type="journal article" date="2009" name="Nature">
        <title>Evolution of pathogenicity and sexual reproduction in eight Candida genomes.</title>
        <authorList>
            <person name="Butler G."/>
            <person name="Rasmussen M.D."/>
            <person name="Lin M.F."/>
            <person name="Santos M.A."/>
            <person name="Sakthikumar S."/>
            <person name="Munro C.A."/>
            <person name="Rheinbay E."/>
            <person name="Grabherr M."/>
            <person name="Forche A."/>
            <person name="Reedy J.L."/>
            <person name="Agrafioti I."/>
            <person name="Arnaud M.B."/>
            <person name="Bates S."/>
            <person name="Brown A.J."/>
            <person name="Brunke S."/>
            <person name="Costanzo M.C."/>
            <person name="Fitzpatrick D.A."/>
            <person name="de Groot P.W."/>
            <person name="Harris D."/>
            <person name="Hoyer L.L."/>
            <person name="Hube B."/>
            <person name="Klis F.M."/>
            <person name="Kodira C."/>
            <person name="Lennard N."/>
            <person name="Logue M.E."/>
            <person name="Martin R."/>
            <person name="Neiman A.M."/>
            <person name="Nikolaou E."/>
            <person name="Quail M.A."/>
            <person name="Quinn J."/>
            <person name="Santos M.C."/>
            <person name="Schmitzberger F.F."/>
            <person name="Sherlock G."/>
            <person name="Shah P."/>
            <person name="Silverstein K.A."/>
            <person name="Skrzypek M.S."/>
            <person name="Soll D."/>
            <person name="Staggs R."/>
            <person name="Stansfield I."/>
            <person name="Stumpf M.P."/>
            <person name="Sudbery P.E."/>
            <person name="Srikantha T."/>
            <person name="Zeng Q."/>
            <person name="Berman J."/>
            <person name="Berriman M."/>
            <person name="Heitman J."/>
            <person name="Gow N.A."/>
            <person name="Lorenz M.C."/>
            <person name="Birren B.W."/>
            <person name="Kellis M."/>
            <person name="Cuomo C.A."/>
        </authorList>
    </citation>
    <scope>NUCLEOTIDE SEQUENCE [LARGE SCALE GENOMIC DNA]</scope>
    <source>
        <strain evidence="4">ATCC 6260 / CBS 566 / DSM 6381 / JCM 1539 / NBRC 10279 / NRRL Y-324</strain>
    </source>
</reference>
<dbReference type="STRING" id="294746.A5DJ31"/>
<dbReference type="EMBL" id="CH408158">
    <property type="protein sequence ID" value="EDK39185.1"/>
    <property type="molecule type" value="Genomic_DNA"/>
</dbReference>
<dbReference type="InterPro" id="IPR050300">
    <property type="entry name" value="GDXG_lipolytic_enzyme"/>
</dbReference>
<dbReference type="PANTHER" id="PTHR48081">
    <property type="entry name" value="AB HYDROLASE SUPERFAMILY PROTEIN C4A8.06C"/>
    <property type="match status" value="1"/>
</dbReference>
<dbReference type="HOGENOM" id="CLU_012494_6_2_1"/>
<dbReference type="Pfam" id="PF07859">
    <property type="entry name" value="Abhydrolase_3"/>
    <property type="match status" value="1"/>
</dbReference>
<accession>A5DJ31</accession>
<dbReference type="OMA" id="LWYPSTM"/>
<feature type="domain" description="Alpha/beta hydrolase fold-3" evidence="2">
    <location>
        <begin position="114"/>
        <end position="327"/>
    </location>
</feature>
<protein>
    <recommendedName>
        <fullName evidence="2">Alpha/beta hydrolase fold-3 domain-containing protein</fullName>
    </recommendedName>
</protein>
<evidence type="ECO:0000256" key="1">
    <source>
        <dbReference type="ARBA" id="ARBA00022801"/>
    </source>
</evidence>
<evidence type="ECO:0000313" key="3">
    <source>
        <dbReference type="EMBL" id="EDK39185.1"/>
    </source>
</evidence>
<dbReference type="VEuPathDB" id="FungiDB:PGUG_03282"/>
<gene>
    <name evidence="3" type="ORF">PGUG_03282</name>
</gene>